<dbReference type="AlphaFoldDB" id="A0A6G0ZAE9"/>
<dbReference type="EMBL" id="VUJU01000891">
    <property type="protein sequence ID" value="KAF0767793.1"/>
    <property type="molecule type" value="Genomic_DNA"/>
</dbReference>
<evidence type="ECO:0000313" key="3">
    <source>
        <dbReference type="Proteomes" id="UP000478052"/>
    </source>
</evidence>
<keyword evidence="2" id="KW-0808">Transferase</keyword>
<protein>
    <submittedName>
        <fullName evidence="2">Inositol-trisphosphate 3-kinase A-like</fullName>
    </submittedName>
</protein>
<name>A0A6G0ZAE9_APHCR</name>
<comment type="caution">
    <text evidence="2">The sequence shown here is derived from an EMBL/GenBank/DDBJ whole genome shotgun (WGS) entry which is preliminary data.</text>
</comment>
<feature type="compositionally biased region" description="Basic and acidic residues" evidence="1">
    <location>
        <begin position="117"/>
        <end position="128"/>
    </location>
</feature>
<keyword evidence="3" id="KW-1185">Reference proteome</keyword>
<proteinExistence type="predicted"/>
<feature type="region of interest" description="Disordered" evidence="1">
    <location>
        <begin position="1"/>
        <end position="37"/>
    </location>
</feature>
<gene>
    <name evidence="2" type="ORF">FWK35_00020684</name>
</gene>
<accession>A0A6G0ZAE9</accession>
<dbReference type="Proteomes" id="UP000478052">
    <property type="component" value="Unassembled WGS sequence"/>
</dbReference>
<evidence type="ECO:0000256" key="1">
    <source>
        <dbReference type="SAM" id="MobiDB-lite"/>
    </source>
</evidence>
<sequence length="245" mass="26803">MSSPSTDEFRRRRGRRTGAAAVAAAYSGDQRQATPPFPSVCRLVEKYTMLIERHRQNQQNGSKAPAVRGKPSPPSSSSSSSTTVPPQPKQLSSSTVSDEDAAAWNHLLMDGGGGRKNKNDRVDGNGRRDVDTYGCYDDDYDYDDDDDDGCGRRFSSVSLSSIQPGTCARAIAATAAAVAITARRSRRRDGEEISCRLPRAPGYRRARAFIIIILLRNDGPCVSDDGRFLFHFPFCRLFCSLGSLN</sequence>
<keyword evidence="2" id="KW-0418">Kinase</keyword>
<dbReference type="GO" id="GO:0016301">
    <property type="term" value="F:kinase activity"/>
    <property type="evidence" value="ECO:0007669"/>
    <property type="project" value="UniProtKB-KW"/>
</dbReference>
<evidence type="ECO:0000313" key="2">
    <source>
        <dbReference type="EMBL" id="KAF0767793.1"/>
    </source>
</evidence>
<dbReference type="OrthoDB" id="10617893at2759"/>
<organism evidence="2 3">
    <name type="scientific">Aphis craccivora</name>
    <name type="common">Cowpea aphid</name>
    <dbReference type="NCBI Taxonomy" id="307492"/>
    <lineage>
        <taxon>Eukaryota</taxon>
        <taxon>Metazoa</taxon>
        <taxon>Ecdysozoa</taxon>
        <taxon>Arthropoda</taxon>
        <taxon>Hexapoda</taxon>
        <taxon>Insecta</taxon>
        <taxon>Pterygota</taxon>
        <taxon>Neoptera</taxon>
        <taxon>Paraneoptera</taxon>
        <taxon>Hemiptera</taxon>
        <taxon>Sternorrhyncha</taxon>
        <taxon>Aphidomorpha</taxon>
        <taxon>Aphidoidea</taxon>
        <taxon>Aphididae</taxon>
        <taxon>Aphidini</taxon>
        <taxon>Aphis</taxon>
        <taxon>Aphis</taxon>
    </lineage>
</organism>
<feature type="region of interest" description="Disordered" evidence="1">
    <location>
        <begin position="55"/>
        <end position="128"/>
    </location>
</feature>
<reference evidence="2 3" key="1">
    <citation type="submission" date="2019-08" db="EMBL/GenBank/DDBJ databases">
        <title>Whole genome of Aphis craccivora.</title>
        <authorList>
            <person name="Voronova N.V."/>
            <person name="Shulinski R.S."/>
            <person name="Bandarenka Y.V."/>
            <person name="Zhorov D.G."/>
            <person name="Warner D."/>
        </authorList>
    </citation>
    <scope>NUCLEOTIDE SEQUENCE [LARGE SCALE GENOMIC DNA]</scope>
    <source>
        <strain evidence="2">180601</strain>
        <tissue evidence="2">Whole Body</tissue>
    </source>
</reference>